<dbReference type="EMBL" id="CP006850">
    <property type="protein sequence ID" value="AHH20315.1"/>
    <property type="molecule type" value="Genomic_DNA"/>
</dbReference>
<keyword evidence="3 6" id="KW-1133">Transmembrane helix</keyword>
<comment type="similarity">
    <text evidence="6">Belongs to the ABC-2 integral membrane protein family.</text>
</comment>
<name>W5TLT7_9NOCA</name>
<dbReference type="GO" id="GO:0046677">
    <property type="term" value="P:response to antibiotic"/>
    <property type="evidence" value="ECO:0007669"/>
    <property type="project" value="UniProtKB-KW"/>
</dbReference>
<comment type="subcellular location">
    <subcellularLocation>
        <location evidence="6">Cell membrane</location>
        <topology evidence="6">Multi-pass membrane protein</topology>
    </subcellularLocation>
    <subcellularLocation>
        <location evidence="1">Membrane</location>
        <topology evidence="1">Multi-pass membrane protein</topology>
    </subcellularLocation>
</comment>
<evidence type="ECO:0000256" key="1">
    <source>
        <dbReference type="ARBA" id="ARBA00004141"/>
    </source>
</evidence>
<dbReference type="InterPro" id="IPR013525">
    <property type="entry name" value="ABC2_TM"/>
</dbReference>
<evidence type="ECO:0000256" key="2">
    <source>
        <dbReference type="ARBA" id="ARBA00022692"/>
    </source>
</evidence>
<feature type="transmembrane region" description="Helical" evidence="6">
    <location>
        <begin position="72"/>
        <end position="97"/>
    </location>
</feature>
<keyword evidence="6" id="KW-1003">Cell membrane</keyword>
<evidence type="ECO:0000256" key="6">
    <source>
        <dbReference type="RuleBase" id="RU361157"/>
    </source>
</evidence>
<dbReference type="PANTHER" id="PTHR43027">
    <property type="entry name" value="DOXORUBICIN RESISTANCE ABC TRANSPORTER PERMEASE PROTEIN DRRC-RELATED"/>
    <property type="match status" value="1"/>
</dbReference>
<feature type="transmembrane region" description="Helical" evidence="6">
    <location>
        <begin position="127"/>
        <end position="148"/>
    </location>
</feature>
<dbReference type="eggNOG" id="COG0842">
    <property type="taxonomic scope" value="Bacteria"/>
</dbReference>
<evidence type="ECO:0000313" key="8">
    <source>
        <dbReference type="EMBL" id="AHH20315.1"/>
    </source>
</evidence>
<dbReference type="HOGENOM" id="CLU_039483_2_0_11"/>
<dbReference type="InterPro" id="IPR052902">
    <property type="entry name" value="ABC-2_transporter"/>
</dbReference>
<evidence type="ECO:0000256" key="4">
    <source>
        <dbReference type="ARBA" id="ARBA00023136"/>
    </source>
</evidence>
<evidence type="ECO:0000313" key="9">
    <source>
        <dbReference type="Proteomes" id="UP000019150"/>
    </source>
</evidence>
<proteinExistence type="inferred from homology"/>
<feature type="transmembrane region" description="Helical" evidence="6">
    <location>
        <begin position="40"/>
        <end position="60"/>
    </location>
</feature>
<dbReference type="PIRSF" id="PIRSF006648">
    <property type="entry name" value="DrrB"/>
    <property type="match status" value="1"/>
</dbReference>
<evidence type="ECO:0000259" key="7">
    <source>
        <dbReference type="PROSITE" id="PS51012"/>
    </source>
</evidence>
<feature type="domain" description="ABC transmembrane type-2" evidence="7">
    <location>
        <begin position="40"/>
        <end position="266"/>
    </location>
</feature>
<dbReference type="GO" id="GO:0043190">
    <property type="term" value="C:ATP-binding cassette (ABC) transporter complex"/>
    <property type="evidence" value="ECO:0007669"/>
    <property type="project" value="InterPro"/>
</dbReference>
<dbReference type="PATRIC" id="fig|1415166.3.peg.5706"/>
<dbReference type="RefSeq" id="WP_025351681.1">
    <property type="nucleotide sequence ID" value="NZ_CP006850.1"/>
</dbReference>
<dbReference type="Pfam" id="PF01061">
    <property type="entry name" value="ABC2_membrane"/>
    <property type="match status" value="1"/>
</dbReference>
<feature type="transmembrane region" description="Helical" evidence="6">
    <location>
        <begin position="190"/>
        <end position="211"/>
    </location>
</feature>
<accession>W5TLT7</accession>
<dbReference type="PROSITE" id="PS51012">
    <property type="entry name" value="ABC_TM2"/>
    <property type="match status" value="1"/>
</dbReference>
<dbReference type="KEGG" id="nno:NONO_c55350"/>
<feature type="transmembrane region" description="Helical" evidence="6">
    <location>
        <begin position="245"/>
        <end position="263"/>
    </location>
</feature>
<dbReference type="PANTHER" id="PTHR43027:SF1">
    <property type="entry name" value="DOXORUBICIN RESISTANCE ABC TRANSPORTER PERMEASE PROTEIN DRRC-RELATED"/>
    <property type="match status" value="1"/>
</dbReference>
<dbReference type="InterPro" id="IPR000412">
    <property type="entry name" value="ABC_2_transport"/>
</dbReference>
<evidence type="ECO:0000256" key="3">
    <source>
        <dbReference type="ARBA" id="ARBA00022989"/>
    </source>
</evidence>
<keyword evidence="9" id="KW-1185">Reference proteome</keyword>
<feature type="transmembrane region" description="Helical" evidence="6">
    <location>
        <begin position="154"/>
        <end position="178"/>
    </location>
</feature>
<sequence>MTALTIGPATRRDTERWRYLLPQTFVQTGRLLRRWRRDPVTAAQTLVFPALLLVMLNTVLGQQISKFADVNALYGSVPMVTVVSAMSGSLAGAVTLGRERDAGLLGRFWALPIHRASGLLSRVLAEAARIVVCTVVLFAVGLALGLRWHHPSAVIVVIGVPVLYGLGFATMVTAVAVFSAKTFAVEAISLGSSLLMFFSTGFVPLSAYPGWAQPVVAHQPMSLAIDTMHAALLGDAIRGPLTATLAWSLGAMAVFAVPAAIGYRRASRE</sequence>
<keyword evidence="2 6" id="KW-0812">Transmembrane</keyword>
<dbReference type="GO" id="GO:0140359">
    <property type="term" value="F:ABC-type transporter activity"/>
    <property type="evidence" value="ECO:0007669"/>
    <property type="project" value="InterPro"/>
</dbReference>
<dbReference type="InterPro" id="IPR047817">
    <property type="entry name" value="ABC2_TM_bact-type"/>
</dbReference>
<protein>
    <recommendedName>
        <fullName evidence="6">Transport permease protein</fullName>
    </recommendedName>
</protein>
<dbReference type="STRING" id="1415166.NONO_c55350"/>
<dbReference type="AlphaFoldDB" id="W5TLT7"/>
<reference evidence="8 9" key="1">
    <citation type="journal article" date="2014" name="Appl. Environ. Microbiol.">
        <title>Insights into the Microbial Degradation of Rubber and Gutta-Percha by Analysis of the Complete Genome of Nocardia nova SH22a.</title>
        <authorList>
            <person name="Luo Q."/>
            <person name="Hiessl S."/>
            <person name="Poehlein A."/>
            <person name="Daniel R."/>
            <person name="Steinbuchel A."/>
        </authorList>
    </citation>
    <scope>NUCLEOTIDE SEQUENCE [LARGE SCALE GENOMIC DNA]</scope>
    <source>
        <strain evidence="8">SH22a</strain>
    </source>
</reference>
<gene>
    <name evidence="8" type="ORF">NONO_c55350</name>
</gene>
<keyword evidence="6" id="KW-0813">Transport</keyword>
<keyword evidence="5" id="KW-0046">Antibiotic resistance</keyword>
<keyword evidence="4 6" id="KW-0472">Membrane</keyword>
<dbReference type="Proteomes" id="UP000019150">
    <property type="component" value="Chromosome"/>
</dbReference>
<evidence type="ECO:0000256" key="5">
    <source>
        <dbReference type="ARBA" id="ARBA00023251"/>
    </source>
</evidence>
<organism evidence="8 9">
    <name type="scientific">Nocardia nova SH22a</name>
    <dbReference type="NCBI Taxonomy" id="1415166"/>
    <lineage>
        <taxon>Bacteria</taxon>
        <taxon>Bacillati</taxon>
        <taxon>Actinomycetota</taxon>
        <taxon>Actinomycetes</taxon>
        <taxon>Mycobacteriales</taxon>
        <taxon>Nocardiaceae</taxon>
        <taxon>Nocardia</taxon>
    </lineage>
</organism>